<dbReference type="GO" id="GO:0004252">
    <property type="term" value="F:serine-type endopeptidase activity"/>
    <property type="evidence" value="ECO:0007669"/>
    <property type="project" value="InterPro"/>
</dbReference>
<feature type="domain" description="Peptidase S9A N-terminal" evidence="6">
    <location>
        <begin position="8"/>
        <end position="475"/>
    </location>
</feature>
<keyword evidence="2" id="KW-0645">Protease</keyword>
<dbReference type="Pfam" id="PF00326">
    <property type="entry name" value="Peptidase_S9"/>
    <property type="match status" value="1"/>
</dbReference>
<proteinExistence type="inferred from homology"/>
<dbReference type="SUPFAM" id="SSF50993">
    <property type="entry name" value="Peptidase/esterase 'gauge' domain"/>
    <property type="match status" value="1"/>
</dbReference>
<dbReference type="EMBL" id="SHLC01000001">
    <property type="protein sequence ID" value="RZU66003.1"/>
    <property type="molecule type" value="Genomic_DNA"/>
</dbReference>
<accession>A0A4Q8APJ1</accession>
<keyword evidence="3" id="KW-0378">Hydrolase</keyword>
<dbReference type="InterPro" id="IPR029058">
    <property type="entry name" value="AB_hydrolase_fold"/>
</dbReference>
<dbReference type="InterPro" id="IPR001375">
    <property type="entry name" value="Peptidase_S9_cat"/>
</dbReference>
<feature type="domain" description="Peptidase S9 prolyl oligopeptidase catalytic" evidence="5">
    <location>
        <begin position="539"/>
        <end position="748"/>
    </location>
</feature>
<dbReference type="Gene3D" id="3.40.50.1820">
    <property type="entry name" value="alpha/beta hydrolase"/>
    <property type="match status" value="1"/>
</dbReference>
<sequence>MLTPPLAAQIPTERVHHGDVYVDNYEWMRDKDSPAVQAHLHAENAYTKARTGHLAILQEQIFEEIKGRTKETDLSVPVRRGHWWYFTRTIEGQQYGVHCRAPIAGPDDWTPPTIAPPEADAAPVDARTVPDATASPFRLAADAANTRPGESSLPGEQILLDDNVEADGHDFYELGTFAISADGSMLLYGVDLEGDERYTLHVRYLGRDATMDEAAAGVQRFSADDDLDDTIADTSAGALFDPSGRYVFYTTVDEAWRPDTVWRHQLGTDPATAVQVFHEPDERYWVGVGETRSRKYLVIELGSNITSETRLLDANDPTGEFELVWPRVEGVEYDVEHVVVGTQDRLLIVHNHDAINFELVSVAASDPRGERRVILPHNPDVRLEGVEAFQDFVAIEYRREGLTRLAIAMVPKNGGRYEDTPHELSFGEELFAVGLAGNPEWAQPTIRLGYTSFVTPSTVYDYVVESNELRMLKQQPVLGHFDPARYTQRRDWAIAPDGTRVPISLVYRSDLVTAGEPAPTLLYGYGSYEASMDPGFGIARLSLLDRGIIFAIAHVRGGGELGRLWYENGKKLHKRNSFTDFVACAKHLIDRDITASDRLVAEGGSAGGLLMGAVANLAPQLFSGILAEVPFVDPLTSILDPSLPLTVIEWDEWGDPLHDEEVYQYMKGYSPLENVHDTHYPRILAVTSINDTRVLYVEPAKWVAKLREVGADALLKTEMAAGHGGVSGRYSAWRERAFNYAWVIDAVNAHPSGE</sequence>
<protein>
    <submittedName>
        <fullName evidence="7">Oligopeptidase B</fullName>
    </submittedName>
</protein>
<dbReference type="AlphaFoldDB" id="A0A4Q8APJ1"/>
<evidence type="ECO:0000256" key="4">
    <source>
        <dbReference type="ARBA" id="ARBA00022825"/>
    </source>
</evidence>
<name>A0A4Q8APJ1_9MICO</name>
<dbReference type="InterPro" id="IPR023302">
    <property type="entry name" value="Pept_S9A_N"/>
</dbReference>
<reference evidence="7 8" key="1">
    <citation type="submission" date="2019-02" db="EMBL/GenBank/DDBJ databases">
        <title>Sequencing the genomes of 1000 actinobacteria strains.</title>
        <authorList>
            <person name="Klenk H.-P."/>
        </authorList>
    </citation>
    <scope>NUCLEOTIDE SEQUENCE [LARGE SCALE GENOMIC DNA]</scope>
    <source>
        <strain evidence="7 8">DSM 18319</strain>
    </source>
</reference>
<evidence type="ECO:0000313" key="8">
    <source>
        <dbReference type="Proteomes" id="UP000291483"/>
    </source>
</evidence>
<evidence type="ECO:0000256" key="3">
    <source>
        <dbReference type="ARBA" id="ARBA00022801"/>
    </source>
</evidence>
<evidence type="ECO:0000313" key="7">
    <source>
        <dbReference type="EMBL" id="RZU66003.1"/>
    </source>
</evidence>
<dbReference type="SUPFAM" id="SSF53474">
    <property type="entry name" value="alpha/beta-Hydrolases"/>
    <property type="match status" value="1"/>
</dbReference>
<keyword evidence="8" id="KW-1185">Reference proteome</keyword>
<organism evidence="7 8">
    <name type="scientific">Microterricola gilva</name>
    <dbReference type="NCBI Taxonomy" id="393267"/>
    <lineage>
        <taxon>Bacteria</taxon>
        <taxon>Bacillati</taxon>
        <taxon>Actinomycetota</taxon>
        <taxon>Actinomycetes</taxon>
        <taxon>Micrococcales</taxon>
        <taxon>Microbacteriaceae</taxon>
        <taxon>Microterricola</taxon>
    </lineage>
</organism>
<keyword evidence="4" id="KW-0720">Serine protease</keyword>
<evidence type="ECO:0000259" key="6">
    <source>
        <dbReference type="Pfam" id="PF02897"/>
    </source>
</evidence>
<comment type="caution">
    <text evidence="7">The sequence shown here is derived from an EMBL/GenBank/DDBJ whole genome shotgun (WGS) entry which is preliminary data.</text>
</comment>
<dbReference type="PANTHER" id="PTHR11757">
    <property type="entry name" value="PROTEASE FAMILY S9A OLIGOPEPTIDASE"/>
    <property type="match status" value="1"/>
</dbReference>
<dbReference type="OrthoDB" id="9801421at2"/>
<dbReference type="RefSeq" id="WP_130506260.1">
    <property type="nucleotide sequence ID" value="NZ_SHLC01000001.1"/>
</dbReference>
<evidence type="ECO:0000256" key="1">
    <source>
        <dbReference type="ARBA" id="ARBA00005228"/>
    </source>
</evidence>
<evidence type="ECO:0000256" key="2">
    <source>
        <dbReference type="ARBA" id="ARBA00022670"/>
    </source>
</evidence>
<dbReference type="PRINTS" id="PR00862">
    <property type="entry name" value="PROLIGOPTASE"/>
</dbReference>
<dbReference type="Pfam" id="PF02897">
    <property type="entry name" value="Peptidase_S9_N"/>
    <property type="match status" value="1"/>
</dbReference>
<comment type="similarity">
    <text evidence="1">Belongs to the peptidase S9A family.</text>
</comment>
<dbReference type="InterPro" id="IPR051543">
    <property type="entry name" value="Serine_Peptidase_S9A"/>
</dbReference>
<gene>
    <name evidence="7" type="ORF">EV379_2348</name>
</gene>
<evidence type="ECO:0000259" key="5">
    <source>
        <dbReference type="Pfam" id="PF00326"/>
    </source>
</evidence>
<dbReference type="GO" id="GO:0006508">
    <property type="term" value="P:proteolysis"/>
    <property type="evidence" value="ECO:0007669"/>
    <property type="project" value="UniProtKB-KW"/>
</dbReference>
<dbReference type="InterPro" id="IPR002470">
    <property type="entry name" value="Peptidase_S9A"/>
</dbReference>
<dbReference type="Gene3D" id="2.130.10.120">
    <property type="entry name" value="Prolyl oligopeptidase, N-terminal domain"/>
    <property type="match status" value="1"/>
</dbReference>
<dbReference type="PANTHER" id="PTHR11757:SF19">
    <property type="entry name" value="PROLYL ENDOPEPTIDASE-LIKE"/>
    <property type="match status" value="1"/>
</dbReference>
<dbReference type="Proteomes" id="UP000291483">
    <property type="component" value="Unassembled WGS sequence"/>
</dbReference>